<dbReference type="Pfam" id="PF00078">
    <property type="entry name" value="RVT_1"/>
    <property type="match status" value="1"/>
</dbReference>
<feature type="non-terminal residue" evidence="2">
    <location>
        <position position="1"/>
    </location>
</feature>
<keyword evidence="2" id="KW-0378">Hydrolase</keyword>
<dbReference type="InterPro" id="IPR043502">
    <property type="entry name" value="DNA/RNA_pol_sf"/>
</dbReference>
<dbReference type="EC" id="3.1.13.-" evidence="2"/>
<keyword evidence="2" id="KW-0548">Nucleotidyltransferase</keyword>
<sequence length="134" mass="15184">GFLNYMMMRMGFSGKWRQWIYGCLSSATISILINGSPTSEFVPQRGLRQGDPLAPFLFNIVAEGLTGLMRTAISKNLFHSYQVGRQKEEINILQYADDTLFFGTATMDNIRVLKSILRIFEMVSGLKINYAKSQ</sequence>
<dbReference type="AlphaFoldDB" id="A0A0B2QPZ6"/>
<evidence type="ECO:0000313" key="2">
    <source>
        <dbReference type="EMBL" id="KHN23505.1"/>
    </source>
</evidence>
<proteinExistence type="predicted"/>
<dbReference type="InterPro" id="IPR052343">
    <property type="entry name" value="Retrotransposon-Effector_Assoc"/>
</dbReference>
<keyword evidence="2" id="KW-0808">Transferase</keyword>
<protein>
    <submittedName>
        <fullName evidence="2">LINE-1 reverse transcriptase like</fullName>
        <ecNumber evidence="2">3.1.13.-</ecNumber>
    </submittedName>
</protein>
<feature type="domain" description="Reverse transcriptase" evidence="1">
    <location>
        <begin position="1"/>
        <end position="134"/>
    </location>
</feature>
<dbReference type="PROSITE" id="PS50878">
    <property type="entry name" value="RT_POL"/>
    <property type="match status" value="1"/>
</dbReference>
<reference evidence="2" key="1">
    <citation type="submission" date="2014-07" db="EMBL/GenBank/DDBJ databases">
        <title>Identification of a novel salt tolerance gene in wild soybean by whole-genome sequencing.</title>
        <authorList>
            <person name="Lam H.-M."/>
            <person name="Qi X."/>
            <person name="Li M.-W."/>
            <person name="Liu X."/>
            <person name="Xie M."/>
            <person name="Ni M."/>
            <person name="Xu X."/>
        </authorList>
    </citation>
    <scope>NUCLEOTIDE SEQUENCE [LARGE SCALE GENOMIC DNA]</scope>
    <source>
        <tissue evidence="2">Root</tissue>
    </source>
</reference>
<dbReference type="SUPFAM" id="SSF56672">
    <property type="entry name" value="DNA/RNA polymerases"/>
    <property type="match status" value="1"/>
</dbReference>
<dbReference type="InterPro" id="IPR000477">
    <property type="entry name" value="RT_dom"/>
</dbReference>
<dbReference type="GO" id="GO:0003964">
    <property type="term" value="F:RNA-directed DNA polymerase activity"/>
    <property type="evidence" value="ECO:0007669"/>
    <property type="project" value="UniProtKB-KW"/>
</dbReference>
<dbReference type="PANTHER" id="PTHR46890">
    <property type="entry name" value="NON-LTR RETROLELEMENT REVERSE TRANSCRIPTASE-LIKE PROTEIN-RELATED"/>
    <property type="match status" value="1"/>
</dbReference>
<gene>
    <name evidence="2" type="ORF">glysoja_049748</name>
</gene>
<feature type="non-terminal residue" evidence="2">
    <location>
        <position position="134"/>
    </location>
</feature>
<organism evidence="2">
    <name type="scientific">Glycine soja</name>
    <name type="common">Wild soybean</name>
    <dbReference type="NCBI Taxonomy" id="3848"/>
    <lineage>
        <taxon>Eukaryota</taxon>
        <taxon>Viridiplantae</taxon>
        <taxon>Streptophyta</taxon>
        <taxon>Embryophyta</taxon>
        <taxon>Tracheophyta</taxon>
        <taxon>Spermatophyta</taxon>
        <taxon>Magnoliopsida</taxon>
        <taxon>eudicotyledons</taxon>
        <taxon>Gunneridae</taxon>
        <taxon>Pentapetalae</taxon>
        <taxon>rosids</taxon>
        <taxon>fabids</taxon>
        <taxon>Fabales</taxon>
        <taxon>Fabaceae</taxon>
        <taxon>Papilionoideae</taxon>
        <taxon>50 kb inversion clade</taxon>
        <taxon>NPAAA clade</taxon>
        <taxon>indigoferoid/millettioid clade</taxon>
        <taxon>Phaseoleae</taxon>
        <taxon>Glycine</taxon>
        <taxon>Glycine subgen. Soja</taxon>
    </lineage>
</organism>
<dbReference type="GO" id="GO:0016787">
    <property type="term" value="F:hydrolase activity"/>
    <property type="evidence" value="ECO:0007669"/>
    <property type="project" value="UniProtKB-KW"/>
</dbReference>
<keyword evidence="2" id="KW-0695">RNA-directed DNA polymerase</keyword>
<dbReference type="Proteomes" id="UP000053555">
    <property type="component" value="Unassembled WGS sequence"/>
</dbReference>
<accession>A0A0B2QPZ6</accession>
<dbReference type="PANTHER" id="PTHR46890:SF50">
    <property type="entry name" value="RNA-DIRECTED DNA POLYMERASE, EUKARYOTA, REVERSE TRANSCRIPTASE ZINC-BINDING DOMAIN PROTEIN-RELATED"/>
    <property type="match status" value="1"/>
</dbReference>
<name>A0A0B2QPZ6_GLYSO</name>
<dbReference type="EMBL" id="KN656287">
    <property type="protein sequence ID" value="KHN23505.1"/>
    <property type="molecule type" value="Genomic_DNA"/>
</dbReference>
<evidence type="ECO:0000259" key="1">
    <source>
        <dbReference type="PROSITE" id="PS50878"/>
    </source>
</evidence>